<evidence type="ECO:0000313" key="2">
    <source>
        <dbReference type="EMBL" id="ROW13174.1"/>
    </source>
</evidence>
<comment type="caution">
    <text evidence="2">The sequence shown here is derived from an EMBL/GenBank/DDBJ whole genome shotgun (WGS) entry which is preliminary data.</text>
</comment>
<name>A0A423XB37_9PEZI</name>
<reference evidence="2 3" key="1">
    <citation type="submission" date="2015-09" db="EMBL/GenBank/DDBJ databases">
        <title>Host preference determinants of Valsa canker pathogens revealed by comparative genomics.</title>
        <authorList>
            <person name="Yin Z."/>
            <person name="Huang L."/>
        </authorList>
    </citation>
    <scope>NUCLEOTIDE SEQUENCE [LARGE SCALE GENOMIC DNA]</scope>
    <source>
        <strain evidence="2 3">SXYLt</strain>
    </source>
</reference>
<dbReference type="InParanoid" id="A0A423XB37"/>
<keyword evidence="3" id="KW-1185">Reference proteome</keyword>
<feature type="region of interest" description="Disordered" evidence="1">
    <location>
        <begin position="73"/>
        <end position="119"/>
    </location>
</feature>
<protein>
    <submittedName>
        <fullName evidence="2">Uncharacterized protein</fullName>
    </submittedName>
</protein>
<proteinExistence type="predicted"/>
<gene>
    <name evidence="2" type="ORF">VPNG_04852</name>
</gene>
<organism evidence="2 3">
    <name type="scientific">Cytospora leucostoma</name>
    <dbReference type="NCBI Taxonomy" id="1230097"/>
    <lineage>
        <taxon>Eukaryota</taxon>
        <taxon>Fungi</taxon>
        <taxon>Dikarya</taxon>
        <taxon>Ascomycota</taxon>
        <taxon>Pezizomycotina</taxon>
        <taxon>Sordariomycetes</taxon>
        <taxon>Sordariomycetidae</taxon>
        <taxon>Diaporthales</taxon>
        <taxon>Cytosporaceae</taxon>
        <taxon>Cytospora</taxon>
    </lineage>
</organism>
<evidence type="ECO:0000313" key="3">
    <source>
        <dbReference type="Proteomes" id="UP000285146"/>
    </source>
</evidence>
<dbReference type="AlphaFoldDB" id="A0A423XB37"/>
<sequence length="119" mass="12563">MECRRNPTSLLICHKSPLPSLMCSPSGSLHDGGHRLTNHNCTFRSGASPLAGGLAGLAALYIDLQDALARWPVSAQDPSNGKAPAVPLTPPGHEAANRPDSATRVHRDKTHSEVNNPSN</sequence>
<dbReference type="Proteomes" id="UP000285146">
    <property type="component" value="Unassembled WGS sequence"/>
</dbReference>
<evidence type="ECO:0000256" key="1">
    <source>
        <dbReference type="SAM" id="MobiDB-lite"/>
    </source>
</evidence>
<dbReference type="EMBL" id="LKEB01000021">
    <property type="protein sequence ID" value="ROW13174.1"/>
    <property type="molecule type" value="Genomic_DNA"/>
</dbReference>
<accession>A0A423XB37</accession>
<feature type="compositionally biased region" description="Basic and acidic residues" evidence="1">
    <location>
        <begin position="95"/>
        <end position="105"/>
    </location>
</feature>